<evidence type="ECO:0000313" key="2">
    <source>
        <dbReference type="EMBL" id="UNM95608.1"/>
    </source>
</evidence>
<name>A0ABY3WYC5_9GAMM</name>
<dbReference type="PROSITE" id="PS51186">
    <property type="entry name" value="GNAT"/>
    <property type="match status" value="1"/>
</dbReference>
<protein>
    <submittedName>
        <fullName evidence="2">GNAT family N-acetyltransferase</fullName>
    </submittedName>
</protein>
<accession>A0ABY3WYC5</accession>
<dbReference type="Pfam" id="PF00583">
    <property type="entry name" value="Acetyltransf_1"/>
    <property type="match status" value="1"/>
</dbReference>
<evidence type="ECO:0000313" key="3">
    <source>
        <dbReference type="Proteomes" id="UP000829542"/>
    </source>
</evidence>
<dbReference type="EMBL" id="CP093379">
    <property type="protein sequence ID" value="UNM95608.1"/>
    <property type="molecule type" value="Genomic_DNA"/>
</dbReference>
<proteinExistence type="predicted"/>
<dbReference type="Gene3D" id="3.40.630.30">
    <property type="match status" value="1"/>
</dbReference>
<dbReference type="RefSeq" id="WP_242148021.1">
    <property type="nucleotide sequence ID" value="NZ_CP093379.1"/>
</dbReference>
<feature type="domain" description="N-acetyltransferase" evidence="1">
    <location>
        <begin position="2"/>
        <end position="147"/>
    </location>
</feature>
<organism evidence="2 3">
    <name type="scientific">Ignatzschineria rhizosphaerae</name>
    <dbReference type="NCBI Taxonomy" id="2923279"/>
    <lineage>
        <taxon>Bacteria</taxon>
        <taxon>Pseudomonadati</taxon>
        <taxon>Pseudomonadota</taxon>
        <taxon>Gammaproteobacteria</taxon>
        <taxon>Cardiobacteriales</taxon>
        <taxon>Ignatzschineriaceae</taxon>
        <taxon>Ignatzschineria</taxon>
    </lineage>
</organism>
<keyword evidence="3" id="KW-1185">Reference proteome</keyword>
<dbReference type="InterPro" id="IPR000182">
    <property type="entry name" value="GNAT_dom"/>
</dbReference>
<dbReference type="SUPFAM" id="SSF55729">
    <property type="entry name" value="Acyl-CoA N-acyltransferases (Nat)"/>
    <property type="match status" value="1"/>
</dbReference>
<dbReference type="PANTHER" id="PTHR43259">
    <property type="entry name" value="SPT10P"/>
    <property type="match status" value="1"/>
</dbReference>
<dbReference type="PANTHER" id="PTHR43259:SF1">
    <property type="entry name" value="N-ACETYLTRANSFERASE DOMAIN-CONTAINING PROTEIN"/>
    <property type="match status" value="1"/>
</dbReference>
<dbReference type="InterPro" id="IPR016181">
    <property type="entry name" value="Acyl_CoA_acyltransferase"/>
</dbReference>
<dbReference type="CDD" id="cd04301">
    <property type="entry name" value="NAT_SF"/>
    <property type="match status" value="1"/>
</dbReference>
<dbReference type="Proteomes" id="UP000829542">
    <property type="component" value="Chromosome"/>
</dbReference>
<sequence>MVTLKPMNQTQYQQFLDRAIIDFAKDKVDAGTWEEAQSLQKSQDSFKQLLPKGLDTDNEHLFVICAQDSMIGYTWLHLDHLGQKSAFIYDLLILEAFQGQGYGEKMMQALEYKAKEMGCVKLSLHVFAHNERAINLYKKRGFQFRVC</sequence>
<gene>
    <name evidence="2" type="ORF">MMG00_10310</name>
</gene>
<dbReference type="InterPro" id="IPR052829">
    <property type="entry name" value="N-acetyltransferase_domain"/>
</dbReference>
<evidence type="ECO:0000259" key="1">
    <source>
        <dbReference type="PROSITE" id="PS51186"/>
    </source>
</evidence>
<reference evidence="2 3" key="1">
    <citation type="submission" date="2022-03" db="EMBL/GenBank/DDBJ databases">
        <title>Ignatzschineria rhizosphaerae HR5S32.</title>
        <authorList>
            <person name="Sun J.Q."/>
            <person name="Feng J.Y."/>
        </authorList>
    </citation>
    <scope>NUCLEOTIDE SEQUENCE [LARGE SCALE GENOMIC DNA]</scope>
    <source>
        <strain evidence="2 3">HR5S32</strain>
    </source>
</reference>